<name>A0A0F9U2N3_9ZZZZ</name>
<proteinExistence type="predicted"/>
<sequence length="64" mass="7480">MTESEKMMKMCVNVLFESIIEVLYADPHQWSTRPCITCKTVTSITGKPFGCDRYREEKEKRSES</sequence>
<dbReference type="EMBL" id="LAZR01000878">
    <property type="protein sequence ID" value="KKN55596.1"/>
    <property type="molecule type" value="Genomic_DNA"/>
</dbReference>
<reference evidence="1" key="1">
    <citation type="journal article" date="2015" name="Nature">
        <title>Complex archaea that bridge the gap between prokaryotes and eukaryotes.</title>
        <authorList>
            <person name="Spang A."/>
            <person name="Saw J.H."/>
            <person name="Jorgensen S.L."/>
            <person name="Zaremba-Niedzwiedzka K."/>
            <person name="Martijn J."/>
            <person name="Lind A.E."/>
            <person name="van Eijk R."/>
            <person name="Schleper C."/>
            <person name="Guy L."/>
            <person name="Ettema T.J."/>
        </authorList>
    </citation>
    <scope>NUCLEOTIDE SEQUENCE</scope>
</reference>
<organism evidence="1">
    <name type="scientific">marine sediment metagenome</name>
    <dbReference type="NCBI Taxonomy" id="412755"/>
    <lineage>
        <taxon>unclassified sequences</taxon>
        <taxon>metagenomes</taxon>
        <taxon>ecological metagenomes</taxon>
    </lineage>
</organism>
<comment type="caution">
    <text evidence="1">The sequence shown here is derived from an EMBL/GenBank/DDBJ whole genome shotgun (WGS) entry which is preliminary data.</text>
</comment>
<dbReference type="AlphaFoldDB" id="A0A0F9U2N3"/>
<accession>A0A0F9U2N3</accession>
<evidence type="ECO:0000313" key="1">
    <source>
        <dbReference type="EMBL" id="KKN55596.1"/>
    </source>
</evidence>
<protein>
    <submittedName>
        <fullName evidence="1">Uncharacterized protein</fullName>
    </submittedName>
</protein>
<gene>
    <name evidence="1" type="ORF">LCGC14_0580680</name>
</gene>